<dbReference type="Proteomes" id="UP001497383">
    <property type="component" value="Chromosome 7"/>
</dbReference>
<protein>
    <submittedName>
        <fullName evidence="1">Uncharacterized protein</fullName>
    </submittedName>
</protein>
<keyword evidence="2" id="KW-1185">Reference proteome</keyword>
<evidence type="ECO:0000313" key="2">
    <source>
        <dbReference type="Proteomes" id="UP001497383"/>
    </source>
</evidence>
<gene>
    <name evidence="1" type="ORF">LODBEIA_P54920</name>
</gene>
<reference evidence="1 2" key="1">
    <citation type="submission" date="2024-03" db="EMBL/GenBank/DDBJ databases">
        <authorList>
            <person name="Brejova B."/>
        </authorList>
    </citation>
    <scope>NUCLEOTIDE SEQUENCE [LARGE SCALE GENOMIC DNA]</scope>
    <source>
        <strain evidence="1 2">CBS 14171</strain>
    </source>
</reference>
<name>A0ABP0ZUD7_9ASCO</name>
<dbReference type="RefSeq" id="XP_066832430.1">
    <property type="nucleotide sequence ID" value="XM_066975830.1"/>
</dbReference>
<sequence length="461" mass="51718">MGYLTITLVGVIILYALLKCLTILKTVPDEYLQQQSYVDATRLPNESAIHKSIKKPMLRVGLDIRYDQYKLRSGNLQDVWSIVINSLHSDQNKGIAIDGDKMVTFGYINYCIREWKRRQAADPVTAINIPVDHKVDARFVVAVLIGFVLQIPVQLYQGRKNPVSTARDEVDLTEMDLPGGGNDFVFENVYSPAKDKGIALRFVKQVRPGIDVLVEYTQLNIISAVASSIKHLPYNFDASRKSITIVPHSSIEGTMDLLVKLLMAFVVDMNVHINYDPDFSTDITSLPDSAIYRQHQQQLHNSSNWLRLRLRLRQVAYNHGIFKSAKLIYVQSQLSKPGLTSQQRNQLAVSHDSHVIQEYQLFNVMGPVLLTDMFEHRTYGAHFGQIAQSLEMKLVNVDTGSGGVGNVMIRGYTIGKSTHYINGEVAPSDHAGQYEKKDDGFMPLPSGIRGKFGTDGCLYLS</sequence>
<evidence type="ECO:0000313" key="1">
    <source>
        <dbReference type="EMBL" id="CAK9441624.1"/>
    </source>
</evidence>
<dbReference type="GeneID" id="92210688"/>
<dbReference type="EMBL" id="OZ022411">
    <property type="protein sequence ID" value="CAK9441624.1"/>
    <property type="molecule type" value="Genomic_DNA"/>
</dbReference>
<organism evidence="1 2">
    <name type="scientific">Lodderomyces beijingensis</name>
    <dbReference type="NCBI Taxonomy" id="1775926"/>
    <lineage>
        <taxon>Eukaryota</taxon>
        <taxon>Fungi</taxon>
        <taxon>Dikarya</taxon>
        <taxon>Ascomycota</taxon>
        <taxon>Saccharomycotina</taxon>
        <taxon>Pichiomycetes</taxon>
        <taxon>Debaryomycetaceae</taxon>
        <taxon>Candida/Lodderomyces clade</taxon>
        <taxon>Lodderomyces</taxon>
    </lineage>
</organism>
<accession>A0ABP0ZUD7</accession>
<proteinExistence type="predicted"/>